<dbReference type="PANTHER" id="PTHR34822">
    <property type="entry name" value="GRPB DOMAIN PROTEIN (AFU_ORTHOLOGUE AFUA_1G01530)"/>
    <property type="match status" value="1"/>
</dbReference>
<evidence type="ECO:0000313" key="2">
    <source>
        <dbReference type="Proteomes" id="UP001139722"/>
    </source>
</evidence>
<sequence length="199" mass="22441">MSGRPEPRRADASTLELVGGRERLVVGLHEADDAWADRFAEHRRRILEALAEADAADESVAVGHVTVEHIGSTSVPGLAAKPIIDILVTVDDITAEEDYLEPLLEAGYVLRVREPRHRMVRTPERDVHVHVFEHDAPEVEEYLLFRDHLRADADDRALYEQTKRALIAEQWDDMNDYAEAKTDVIVAIKARARASIPRL</sequence>
<dbReference type="InterPro" id="IPR043519">
    <property type="entry name" value="NT_sf"/>
</dbReference>
<organism evidence="1 2">
    <name type="scientific">Agromyces terreus</name>
    <dbReference type="NCBI Taxonomy" id="424795"/>
    <lineage>
        <taxon>Bacteria</taxon>
        <taxon>Bacillati</taxon>
        <taxon>Actinomycetota</taxon>
        <taxon>Actinomycetes</taxon>
        <taxon>Micrococcales</taxon>
        <taxon>Microbacteriaceae</taxon>
        <taxon>Agromyces</taxon>
    </lineage>
</organism>
<dbReference type="RefSeq" id="WP_156998525.1">
    <property type="nucleotide sequence ID" value="NZ_BAAANU010000012.1"/>
</dbReference>
<proteinExistence type="predicted"/>
<dbReference type="InterPro" id="IPR007344">
    <property type="entry name" value="GrpB/CoaE"/>
</dbReference>
<keyword evidence="2" id="KW-1185">Reference proteome</keyword>
<reference evidence="1" key="1">
    <citation type="submission" date="2022-06" db="EMBL/GenBank/DDBJ databases">
        <title>Sequencing the genomes of 1000 actinobacteria strains.</title>
        <authorList>
            <person name="Klenk H.-P."/>
        </authorList>
    </citation>
    <scope>NUCLEOTIDE SEQUENCE</scope>
    <source>
        <strain evidence="1">DSM 22016</strain>
    </source>
</reference>
<dbReference type="Pfam" id="PF04229">
    <property type="entry name" value="GrpB"/>
    <property type="match status" value="1"/>
</dbReference>
<dbReference type="Gene3D" id="3.30.460.10">
    <property type="entry name" value="Beta Polymerase, domain 2"/>
    <property type="match status" value="1"/>
</dbReference>
<dbReference type="EMBL" id="JAMZDY010000001">
    <property type="protein sequence ID" value="MCP2370302.1"/>
    <property type="molecule type" value="Genomic_DNA"/>
</dbReference>
<accession>A0A9X2KE57</accession>
<evidence type="ECO:0000313" key="1">
    <source>
        <dbReference type="EMBL" id="MCP2370302.1"/>
    </source>
</evidence>
<dbReference type="PANTHER" id="PTHR34822:SF1">
    <property type="entry name" value="GRPB FAMILY PROTEIN"/>
    <property type="match status" value="1"/>
</dbReference>
<protein>
    <submittedName>
        <fullName evidence="1">GrpB-like predicted nucleotidyltransferase (UPF0157 family)</fullName>
    </submittedName>
</protein>
<dbReference type="Proteomes" id="UP001139722">
    <property type="component" value="Unassembled WGS sequence"/>
</dbReference>
<dbReference type="OrthoDB" id="9799092at2"/>
<comment type="caution">
    <text evidence="1">The sequence shown here is derived from an EMBL/GenBank/DDBJ whole genome shotgun (WGS) entry which is preliminary data.</text>
</comment>
<gene>
    <name evidence="1" type="ORF">BJ978_000978</name>
</gene>
<dbReference type="SUPFAM" id="SSF81301">
    <property type="entry name" value="Nucleotidyltransferase"/>
    <property type="match status" value="1"/>
</dbReference>
<dbReference type="AlphaFoldDB" id="A0A9X2KE57"/>
<name>A0A9X2KE57_9MICO</name>